<keyword evidence="2" id="KW-1133">Transmembrane helix</keyword>
<dbReference type="KEGG" id="srn:A4G23_03191"/>
<dbReference type="AlphaFoldDB" id="A0A1D8G4D3"/>
<dbReference type="Proteomes" id="UP000095349">
    <property type="component" value="Chromosome"/>
</dbReference>
<evidence type="ECO:0000313" key="4">
    <source>
        <dbReference type="Proteomes" id="UP000095349"/>
    </source>
</evidence>
<feature type="region of interest" description="Disordered" evidence="1">
    <location>
        <begin position="79"/>
        <end position="113"/>
    </location>
</feature>
<dbReference type="EMBL" id="CP017316">
    <property type="protein sequence ID" value="AOT60320.1"/>
    <property type="molecule type" value="Genomic_DNA"/>
</dbReference>
<feature type="transmembrane region" description="Helical" evidence="2">
    <location>
        <begin position="53"/>
        <end position="75"/>
    </location>
</feature>
<keyword evidence="2" id="KW-0472">Membrane</keyword>
<evidence type="ECO:0000256" key="1">
    <source>
        <dbReference type="SAM" id="MobiDB-lite"/>
    </source>
</evidence>
<accession>A0A1D8G4D3</accession>
<dbReference type="GeneID" id="33068053"/>
<dbReference type="RefSeq" id="WP_069977496.1">
    <property type="nucleotide sequence ID" value="NZ_CP017316.1"/>
</dbReference>
<dbReference type="PATRIC" id="fig|285473.5.peg.3328"/>
<keyword evidence="2" id="KW-0812">Transmembrane</keyword>
<reference evidence="3 4" key="1">
    <citation type="submission" date="2016-09" db="EMBL/GenBank/DDBJ databases">
        <title>Streptomyces rubrolavendulae MJM4426 Genome sequencing and assembly.</title>
        <authorList>
            <person name="Kim J.-G."/>
        </authorList>
    </citation>
    <scope>NUCLEOTIDE SEQUENCE [LARGE SCALE GENOMIC DNA]</scope>
    <source>
        <strain evidence="3 4">MJM4426</strain>
    </source>
</reference>
<sequence>MTPEPPTRTEAGPDEAERRLRAALAEAAHEVAPAPVPLAAIAREGRTRRRRRATALASGCALAVAAVTLTLVQGLSPARQSVPARPPVPVQQPPAPSPPSPPAPPRPPRTVAPGERVAAGGGWTVWLTDDGKHWSGPDGYENSRSVTDGNVDTDRPGITHQAQGDARGTFHSGLYYGTTDAARMEITGANGRKTTATLLRLPGEPAWGVWYASTPPTPTTSPGTTTGTTDSGTGAGTTTSSSDNTDTTGTWPEDRVTLYDTTGRIIATLP</sequence>
<keyword evidence="4" id="KW-1185">Reference proteome</keyword>
<evidence type="ECO:0000256" key="2">
    <source>
        <dbReference type="SAM" id="Phobius"/>
    </source>
</evidence>
<dbReference type="STRING" id="285473.A4G23_03191"/>
<dbReference type="OrthoDB" id="4335667at2"/>
<evidence type="ECO:0000313" key="3">
    <source>
        <dbReference type="EMBL" id="AOT60320.1"/>
    </source>
</evidence>
<feature type="compositionally biased region" description="Low complexity" evidence="1">
    <location>
        <begin position="220"/>
        <end position="250"/>
    </location>
</feature>
<proteinExistence type="predicted"/>
<organism evidence="3 4">
    <name type="scientific">Streptomyces rubrolavendulae</name>
    <dbReference type="NCBI Taxonomy" id="285473"/>
    <lineage>
        <taxon>Bacteria</taxon>
        <taxon>Bacillati</taxon>
        <taxon>Actinomycetota</taxon>
        <taxon>Actinomycetes</taxon>
        <taxon>Kitasatosporales</taxon>
        <taxon>Streptomycetaceae</taxon>
        <taxon>Streptomyces</taxon>
    </lineage>
</organism>
<feature type="compositionally biased region" description="Pro residues" evidence="1">
    <location>
        <begin position="84"/>
        <end position="110"/>
    </location>
</feature>
<feature type="region of interest" description="Disordered" evidence="1">
    <location>
        <begin position="214"/>
        <end position="255"/>
    </location>
</feature>
<gene>
    <name evidence="3" type="ORF">A4G23_03191</name>
</gene>
<name>A0A1D8G4D3_9ACTN</name>
<protein>
    <submittedName>
        <fullName evidence="3">Uncharacterized protein</fullName>
    </submittedName>
</protein>